<reference evidence="2 3" key="1">
    <citation type="submission" date="2011-11" db="EMBL/GenBank/DDBJ databases">
        <title>The Noncontiguous Finished genome of Desulfosporosinus youngiae DSM 17734.</title>
        <authorList>
            <consortium name="US DOE Joint Genome Institute (JGI-PGF)"/>
            <person name="Lucas S."/>
            <person name="Han J."/>
            <person name="Lapidus A."/>
            <person name="Cheng J.-F."/>
            <person name="Goodwin L."/>
            <person name="Pitluck S."/>
            <person name="Peters L."/>
            <person name="Ovchinnikova G."/>
            <person name="Lu M."/>
            <person name="Land M.L."/>
            <person name="Hauser L."/>
            <person name="Pester M."/>
            <person name="Spring S."/>
            <person name="Ollivier B."/>
            <person name="Rattei T."/>
            <person name="Klenk H.-P."/>
            <person name="Wagner M."/>
            <person name="Loy A."/>
            <person name="Woyke T.J."/>
        </authorList>
    </citation>
    <scope>NUCLEOTIDE SEQUENCE [LARGE SCALE GENOMIC DNA]</scope>
    <source>
        <strain evidence="2 3">DSM 17734</strain>
    </source>
</reference>
<protein>
    <recommendedName>
        <fullName evidence="1">DUF4434 domain-containing protein</fullName>
    </recommendedName>
</protein>
<evidence type="ECO:0000313" key="2">
    <source>
        <dbReference type="EMBL" id="EHQ88389.1"/>
    </source>
</evidence>
<dbReference type="Gene3D" id="3.20.20.80">
    <property type="entry name" value="Glycosidases"/>
    <property type="match status" value="1"/>
</dbReference>
<evidence type="ECO:0000313" key="3">
    <source>
        <dbReference type="Proteomes" id="UP000005104"/>
    </source>
</evidence>
<sequence length="332" mass="38852">MKMRQVLHNWWKWICYIFRRFPKKTQVRPTFSSSFIQYWYCQNWDHDRWIEEYQMLQKIGINEIILQNIADTKARYAVYPTKMDGYTCNSIDMVKTALRAADALGMNVRIGLGYSEDWWSQNIYDQTWLDEEAEVNTAILKEIVTMYGEHKSLNGWYIPYEFHPLTALGLVQQADINRFFQRISSAIKLNSKKTIMVAPFYKAQLKSHITLATWSYLVHHILKDTGIDILALQDSVGAGFNELEHLDEIYAYTKKATDEIGLVLYAVTETFEMNGTDYLPAKHSRISAQLSKESAYVSGFVAFSIDHYQNGNESTQVAGYEEYYRYYLEHQT</sequence>
<dbReference type="Pfam" id="PF14488">
    <property type="entry name" value="DUF4434"/>
    <property type="match status" value="1"/>
</dbReference>
<dbReference type="InterPro" id="IPR027849">
    <property type="entry name" value="DUF4434"/>
</dbReference>
<dbReference type="RefSeq" id="WP_007780710.1">
    <property type="nucleotide sequence ID" value="NZ_CM001441.1"/>
</dbReference>
<dbReference type="STRING" id="768710.DesyoDRAFT_1221"/>
<dbReference type="AlphaFoldDB" id="H5XTD0"/>
<keyword evidence="3" id="KW-1185">Reference proteome</keyword>
<gene>
    <name evidence="2" type="ORF">DesyoDRAFT_1221</name>
</gene>
<name>H5XTD0_9FIRM</name>
<dbReference type="OrthoDB" id="6044697at2"/>
<dbReference type="HOGENOM" id="CLU_068229_0_0_9"/>
<dbReference type="SUPFAM" id="SSF51445">
    <property type="entry name" value="(Trans)glycosidases"/>
    <property type="match status" value="1"/>
</dbReference>
<feature type="domain" description="DUF4434" evidence="1">
    <location>
        <begin position="34"/>
        <end position="310"/>
    </location>
</feature>
<dbReference type="InterPro" id="IPR017853">
    <property type="entry name" value="GH"/>
</dbReference>
<proteinExistence type="predicted"/>
<dbReference type="eggNOG" id="ENOG502Z7X1">
    <property type="taxonomic scope" value="Bacteria"/>
</dbReference>
<dbReference type="Proteomes" id="UP000005104">
    <property type="component" value="Chromosome"/>
</dbReference>
<dbReference type="EMBL" id="CM001441">
    <property type="protein sequence ID" value="EHQ88389.1"/>
    <property type="molecule type" value="Genomic_DNA"/>
</dbReference>
<organism evidence="2 3">
    <name type="scientific">Desulfosporosinus youngiae DSM 17734</name>
    <dbReference type="NCBI Taxonomy" id="768710"/>
    <lineage>
        <taxon>Bacteria</taxon>
        <taxon>Bacillati</taxon>
        <taxon>Bacillota</taxon>
        <taxon>Clostridia</taxon>
        <taxon>Eubacteriales</taxon>
        <taxon>Desulfitobacteriaceae</taxon>
        <taxon>Desulfosporosinus</taxon>
    </lineage>
</organism>
<accession>H5XTD0</accession>
<evidence type="ECO:0000259" key="1">
    <source>
        <dbReference type="Pfam" id="PF14488"/>
    </source>
</evidence>